<dbReference type="GO" id="GO:0046872">
    <property type="term" value="F:metal ion binding"/>
    <property type="evidence" value="ECO:0007669"/>
    <property type="project" value="UniProtKB-KW"/>
</dbReference>
<reference evidence="4 5" key="1">
    <citation type="submission" date="2016-02" db="EMBL/GenBank/DDBJ databases">
        <title>Genome sequence of Clostridium thermobutyricum DSM 4928.</title>
        <authorList>
            <person name="Poehlein A."/>
            <person name="Daniel R."/>
        </authorList>
    </citation>
    <scope>NUCLEOTIDE SEQUENCE [LARGE SCALE GENOMIC DNA]</scope>
    <source>
        <strain evidence="4 5">DSM 4928</strain>
    </source>
</reference>
<name>A0A1V4SZ35_9CLOT</name>
<dbReference type="Pfam" id="PF12850">
    <property type="entry name" value="Metallophos_2"/>
    <property type="match status" value="1"/>
</dbReference>
<organism evidence="4 5">
    <name type="scientific">Clostridium thermobutyricum DSM 4928</name>
    <dbReference type="NCBI Taxonomy" id="1121339"/>
    <lineage>
        <taxon>Bacteria</taxon>
        <taxon>Bacillati</taxon>
        <taxon>Bacillota</taxon>
        <taxon>Clostridia</taxon>
        <taxon>Eubacteriales</taxon>
        <taxon>Clostridiaceae</taxon>
        <taxon>Clostridium</taxon>
    </lineage>
</organism>
<protein>
    <recommendedName>
        <fullName evidence="2">Phosphoesterase</fullName>
        <ecNumber evidence="2">3.1.4.-</ecNumber>
    </recommendedName>
</protein>
<gene>
    <name evidence="4" type="ORF">CLTHE_01740</name>
</gene>
<dbReference type="InterPro" id="IPR024654">
    <property type="entry name" value="Calcineurin-like_PHP_lpxH"/>
</dbReference>
<dbReference type="GO" id="GO:0016787">
    <property type="term" value="F:hydrolase activity"/>
    <property type="evidence" value="ECO:0007669"/>
    <property type="project" value="UniProtKB-UniRule"/>
</dbReference>
<dbReference type="PANTHER" id="PTHR11124">
    <property type="entry name" value="VACUOLAR SORTING PROTEIN VPS29"/>
    <property type="match status" value="1"/>
</dbReference>
<dbReference type="Gene3D" id="3.60.21.10">
    <property type="match status" value="1"/>
</dbReference>
<evidence type="ECO:0000313" key="5">
    <source>
        <dbReference type="Proteomes" id="UP000191448"/>
    </source>
</evidence>
<evidence type="ECO:0000256" key="2">
    <source>
        <dbReference type="RuleBase" id="RU362039"/>
    </source>
</evidence>
<evidence type="ECO:0000256" key="1">
    <source>
        <dbReference type="ARBA" id="ARBA00008950"/>
    </source>
</evidence>
<sequence length="159" mass="17712">MLIGVVSDTHCINKYIQLAVEKIKNVDILIHLGDNSSDIEQFKKVFNGEIYVVDGNCDYRGEYPKELIIDVNSKKIFLTHGDLYGVKSGLNNIFYKGKELGADIVLYGHSHIEGIERVEDILIMNPGSTSIPKGKGHSIGFIEIDDSGNIDAKIEYLLK</sequence>
<dbReference type="RefSeq" id="WP_080021592.1">
    <property type="nucleotide sequence ID" value="NZ_LTAY01000010.1"/>
</dbReference>
<dbReference type="CDD" id="cd00841">
    <property type="entry name" value="MPP_YfcE"/>
    <property type="match status" value="1"/>
</dbReference>
<dbReference type="NCBIfam" id="TIGR00040">
    <property type="entry name" value="yfcE"/>
    <property type="match status" value="1"/>
</dbReference>
<dbReference type="SUPFAM" id="SSF56300">
    <property type="entry name" value="Metallo-dependent phosphatases"/>
    <property type="match status" value="1"/>
</dbReference>
<dbReference type="EMBL" id="LTAY01000010">
    <property type="protein sequence ID" value="OPX50894.1"/>
    <property type="molecule type" value="Genomic_DNA"/>
</dbReference>
<dbReference type="Proteomes" id="UP000191448">
    <property type="component" value="Unassembled WGS sequence"/>
</dbReference>
<dbReference type="InterPro" id="IPR041802">
    <property type="entry name" value="MPP_YfcE"/>
</dbReference>
<dbReference type="InterPro" id="IPR029052">
    <property type="entry name" value="Metallo-depent_PP-like"/>
</dbReference>
<accession>A0A1V4SZ35</accession>
<evidence type="ECO:0000313" key="4">
    <source>
        <dbReference type="EMBL" id="OPX50894.1"/>
    </source>
</evidence>
<dbReference type="OrthoDB" id="9800565at2"/>
<dbReference type="InterPro" id="IPR000979">
    <property type="entry name" value="Phosphodiesterase_MJ0936/Vps29"/>
</dbReference>
<dbReference type="EC" id="3.1.4.-" evidence="2"/>
<comment type="similarity">
    <text evidence="1 2">Belongs to the metallophosphoesterase superfamily. YfcE family.</text>
</comment>
<feature type="domain" description="Calcineurin-like phosphoesterase" evidence="3">
    <location>
        <begin position="1"/>
        <end position="146"/>
    </location>
</feature>
<comment type="cofactor">
    <cofactor evidence="2">
        <name>a divalent metal cation</name>
        <dbReference type="ChEBI" id="CHEBI:60240"/>
    </cofactor>
</comment>
<keyword evidence="2" id="KW-0479">Metal-binding</keyword>
<comment type="caution">
    <text evidence="4">The sequence shown here is derived from an EMBL/GenBank/DDBJ whole genome shotgun (WGS) entry which is preliminary data.</text>
</comment>
<proteinExistence type="inferred from homology"/>
<dbReference type="AlphaFoldDB" id="A0A1V4SZ35"/>
<evidence type="ECO:0000259" key="3">
    <source>
        <dbReference type="Pfam" id="PF12850"/>
    </source>
</evidence>